<dbReference type="PROSITE" id="PS00166">
    <property type="entry name" value="ENOYL_COA_HYDRATASE"/>
    <property type="match status" value="1"/>
</dbReference>
<dbReference type="CDD" id="cd06558">
    <property type="entry name" value="crotonase-like"/>
    <property type="match status" value="1"/>
</dbReference>
<dbReference type="PANTHER" id="PTHR43459">
    <property type="entry name" value="ENOYL-COA HYDRATASE"/>
    <property type="match status" value="1"/>
</dbReference>
<protein>
    <submittedName>
        <fullName evidence="3">Enoyl-CoA hydratase</fullName>
    </submittedName>
</protein>
<dbReference type="InterPro" id="IPR014748">
    <property type="entry name" value="Enoyl-CoA_hydra_C"/>
</dbReference>
<evidence type="ECO:0000256" key="2">
    <source>
        <dbReference type="RuleBase" id="RU003707"/>
    </source>
</evidence>
<name>A0ABX2TK53_9PROT</name>
<dbReference type="Gene3D" id="3.90.226.10">
    <property type="entry name" value="2-enoyl-CoA Hydratase, Chain A, domain 1"/>
    <property type="match status" value="1"/>
</dbReference>
<dbReference type="Pfam" id="PF00378">
    <property type="entry name" value="ECH_1"/>
    <property type="match status" value="1"/>
</dbReference>
<sequence length="261" mass="27252">MGEPTAPVLLSRDGAVSTIRFNRPSVLNALDEPTAAAFRDACRAVAEDGTRVLVIAGNGRGFMAGGDLARFRADGAADIARTIIEALHEGLMILDRLEAPVIASVHGPVAGAGMSVAMATDLCIAADDAKFTLAYARIGTTPDGSSTYNLPRLVGLRRAMEIALLADTIDASDALRLGLVNRVVPAAALAEETAALAARLAAGPTRAYAGIRRLLRQSWTSGLESQLAAEADAFCASAGTEDFKEGIEAFFGKRRADFHGR</sequence>
<dbReference type="RefSeq" id="WP_180286509.1">
    <property type="nucleotide sequence ID" value="NZ_JABFDB010000044.1"/>
</dbReference>
<dbReference type="SUPFAM" id="SSF52096">
    <property type="entry name" value="ClpP/crotonase"/>
    <property type="match status" value="1"/>
</dbReference>
<proteinExistence type="inferred from homology"/>
<evidence type="ECO:0000313" key="3">
    <source>
        <dbReference type="EMBL" id="NYZ24735.1"/>
    </source>
</evidence>
<keyword evidence="4" id="KW-1185">Reference proteome</keyword>
<evidence type="ECO:0000313" key="4">
    <source>
        <dbReference type="Proteomes" id="UP000584642"/>
    </source>
</evidence>
<comment type="caution">
    <text evidence="3">The sequence shown here is derived from an EMBL/GenBank/DDBJ whole genome shotgun (WGS) entry which is preliminary data.</text>
</comment>
<gene>
    <name evidence="3" type="ORF">HND93_33950</name>
</gene>
<dbReference type="InterPro" id="IPR001753">
    <property type="entry name" value="Enoyl-CoA_hydra/iso"/>
</dbReference>
<dbReference type="InterPro" id="IPR029045">
    <property type="entry name" value="ClpP/crotonase-like_dom_sf"/>
</dbReference>
<accession>A0ABX2TK53</accession>
<dbReference type="InterPro" id="IPR018376">
    <property type="entry name" value="Enoyl-CoA_hyd/isom_CS"/>
</dbReference>
<reference evidence="3 4" key="1">
    <citation type="submission" date="2020-05" db="EMBL/GenBank/DDBJ databases">
        <title>Azospirillum oleiclasticum sp. nov, a nitrogen-fixing and heavy crude oil-emulsifying bacterium isolated from the crude oil of Yumen Oilfield.</title>
        <authorList>
            <person name="Wu D."/>
            <person name="Cai M."/>
            <person name="Zhang X."/>
        </authorList>
    </citation>
    <scope>NUCLEOTIDE SEQUENCE [LARGE SCALE GENOMIC DNA]</scope>
    <source>
        <strain evidence="3 4">ROY-1-1-2</strain>
    </source>
</reference>
<dbReference type="EMBL" id="JABFDB010000044">
    <property type="protein sequence ID" value="NYZ24735.1"/>
    <property type="molecule type" value="Genomic_DNA"/>
</dbReference>
<dbReference type="PANTHER" id="PTHR43459:SF1">
    <property type="entry name" value="EG:BACN32G11.4 PROTEIN"/>
    <property type="match status" value="1"/>
</dbReference>
<dbReference type="Gene3D" id="1.10.12.10">
    <property type="entry name" value="Lyase 2-enoyl-coa Hydratase, Chain A, domain 2"/>
    <property type="match status" value="1"/>
</dbReference>
<comment type="similarity">
    <text evidence="1 2">Belongs to the enoyl-CoA hydratase/isomerase family.</text>
</comment>
<organism evidence="3 4">
    <name type="scientific">Azospirillum oleiclasticum</name>
    <dbReference type="NCBI Taxonomy" id="2735135"/>
    <lineage>
        <taxon>Bacteria</taxon>
        <taxon>Pseudomonadati</taxon>
        <taxon>Pseudomonadota</taxon>
        <taxon>Alphaproteobacteria</taxon>
        <taxon>Rhodospirillales</taxon>
        <taxon>Azospirillaceae</taxon>
        <taxon>Azospirillum</taxon>
    </lineage>
</organism>
<evidence type="ECO:0000256" key="1">
    <source>
        <dbReference type="ARBA" id="ARBA00005254"/>
    </source>
</evidence>
<dbReference type="Proteomes" id="UP000584642">
    <property type="component" value="Unassembled WGS sequence"/>
</dbReference>